<dbReference type="PROSITE" id="PS51857">
    <property type="entry name" value="CSD_2"/>
    <property type="match status" value="1"/>
</dbReference>
<evidence type="ECO:0000256" key="3">
    <source>
        <dbReference type="ARBA" id="ARBA00023015"/>
    </source>
</evidence>
<protein>
    <submittedName>
        <fullName evidence="8">Cold-shock protein</fullName>
    </submittedName>
</protein>
<evidence type="ECO:0000256" key="4">
    <source>
        <dbReference type="ARBA" id="ARBA00023125"/>
    </source>
</evidence>
<evidence type="ECO:0000256" key="1">
    <source>
        <dbReference type="ARBA" id="ARBA00004496"/>
    </source>
</evidence>
<accession>A0A5E5ADN5</accession>
<gene>
    <name evidence="8" type="ORF">PCA31118_03813</name>
</gene>
<keyword evidence="5" id="KW-0010">Activator</keyword>
<dbReference type="GO" id="GO:0003677">
    <property type="term" value="F:DNA binding"/>
    <property type="evidence" value="ECO:0007669"/>
    <property type="project" value="UniProtKB-KW"/>
</dbReference>
<name>A0A5E5ADN5_9BURK</name>
<evidence type="ECO:0000313" key="8">
    <source>
        <dbReference type="EMBL" id="VVE71308.1"/>
    </source>
</evidence>
<dbReference type="GO" id="GO:0005829">
    <property type="term" value="C:cytosol"/>
    <property type="evidence" value="ECO:0007669"/>
    <property type="project" value="UniProtKB-ARBA"/>
</dbReference>
<keyword evidence="6" id="KW-0804">Transcription</keyword>
<dbReference type="Pfam" id="PF00313">
    <property type="entry name" value="CSD"/>
    <property type="match status" value="1"/>
</dbReference>
<dbReference type="EMBL" id="CABPSQ010000008">
    <property type="protein sequence ID" value="VVE71308.1"/>
    <property type="molecule type" value="Genomic_DNA"/>
</dbReference>
<keyword evidence="3" id="KW-0805">Transcription regulation</keyword>
<dbReference type="PANTHER" id="PTHR46565">
    <property type="entry name" value="COLD SHOCK DOMAIN PROTEIN 2"/>
    <property type="match status" value="1"/>
</dbReference>
<dbReference type="OrthoDB" id="72963at2"/>
<organism evidence="8 9">
    <name type="scientific">Pandoraea captiosa</name>
    <dbReference type="NCBI Taxonomy" id="2508302"/>
    <lineage>
        <taxon>Bacteria</taxon>
        <taxon>Pseudomonadati</taxon>
        <taxon>Pseudomonadota</taxon>
        <taxon>Betaproteobacteria</taxon>
        <taxon>Burkholderiales</taxon>
        <taxon>Burkholderiaceae</taxon>
        <taxon>Pandoraea</taxon>
    </lineage>
</organism>
<evidence type="ECO:0000259" key="7">
    <source>
        <dbReference type="PROSITE" id="PS51857"/>
    </source>
</evidence>
<dbReference type="CDD" id="cd04458">
    <property type="entry name" value="CSP_CDS"/>
    <property type="match status" value="1"/>
</dbReference>
<comment type="subcellular location">
    <subcellularLocation>
        <location evidence="1">Cytoplasm</location>
    </subcellularLocation>
</comment>
<dbReference type="AlphaFoldDB" id="A0A5E5ADN5"/>
<evidence type="ECO:0000256" key="6">
    <source>
        <dbReference type="ARBA" id="ARBA00023163"/>
    </source>
</evidence>
<feature type="domain" description="CSD" evidence="7">
    <location>
        <begin position="1"/>
        <end position="66"/>
    </location>
</feature>
<evidence type="ECO:0000256" key="5">
    <source>
        <dbReference type="ARBA" id="ARBA00023159"/>
    </source>
</evidence>
<sequence>MPRGTVKRYYPEKGYGFITPDDNSEVVFVHETEICIPGTSTLQTGQVVEYEVTPGDAYLLATNVREAKD</sequence>
<dbReference type="Proteomes" id="UP000414136">
    <property type="component" value="Unassembled WGS sequence"/>
</dbReference>
<reference evidence="8 9" key="1">
    <citation type="submission" date="2019-08" db="EMBL/GenBank/DDBJ databases">
        <authorList>
            <person name="Peeters C."/>
        </authorList>
    </citation>
    <scope>NUCLEOTIDE SEQUENCE [LARGE SCALE GENOMIC DNA]</scope>
    <source>
        <strain evidence="8 9">LMG 31118</strain>
    </source>
</reference>
<keyword evidence="2" id="KW-0963">Cytoplasm</keyword>
<dbReference type="PANTHER" id="PTHR46565:SF20">
    <property type="entry name" value="COLD SHOCK DOMAIN-CONTAINING PROTEIN 4"/>
    <property type="match status" value="1"/>
</dbReference>
<evidence type="ECO:0000256" key="2">
    <source>
        <dbReference type="ARBA" id="ARBA00022490"/>
    </source>
</evidence>
<keyword evidence="4" id="KW-0238">DNA-binding</keyword>
<dbReference type="InterPro" id="IPR002059">
    <property type="entry name" value="CSP_DNA-bd"/>
</dbReference>
<dbReference type="PRINTS" id="PR00050">
    <property type="entry name" value="COLDSHOCK"/>
</dbReference>
<dbReference type="InterPro" id="IPR012340">
    <property type="entry name" value="NA-bd_OB-fold"/>
</dbReference>
<dbReference type="RefSeq" id="WP_150626645.1">
    <property type="nucleotide sequence ID" value="NZ_CABPSQ010000008.1"/>
</dbReference>
<dbReference type="InterPro" id="IPR012156">
    <property type="entry name" value="Cold_shock_CspA"/>
</dbReference>
<evidence type="ECO:0000313" key="9">
    <source>
        <dbReference type="Proteomes" id="UP000414136"/>
    </source>
</evidence>
<dbReference type="SMART" id="SM00357">
    <property type="entry name" value="CSP"/>
    <property type="match status" value="1"/>
</dbReference>
<keyword evidence="9" id="KW-1185">Reference proteome</keyword>
<dbReference type="InterPro" id="IPR011129">
    <property type="entry name" value="CSD"/>
</dbReference>
<dbReference type="SUPFAM" id="SSF50249">
    <property type="entry name" value="Nucleic acid-binding proteins"/>
    <property type="match status" value="1"/>
</dbReference>
<proteinExistence type="predicted"/>
<dbReference type="PIRSF" id="PIRSF002599">
    <property type="entry name" value="Cold_shock_A"/>
    <property type="match status" value="1"/>
</dbReference>
<dbReference type="Gene3D" id="2.40.50.140">
    <property type="entry name" value="Nucleic acid-binding proteins"/>
    <property type="match status" value="1"/>
</dbReference>